<feature type="binding site" evidence="1">
    <location>
        <position position="44"/>
    </location>
    <ligand>
        <name>Zn(2+)</name>
        <dbReference type="ChEBI" id="CHEBI:29105"/>
    </ligand>
</feature>
<reference evidence="3" key="1">
    <citation type="journal article" date="2019" name="Int. J. Syst. Evol. Microbiol.">
        <title>The Global Catalogue of Microorganisms (GCM) 10K type strain sequencing project: providing services to taxonomists for standard genome sequencing and annotation.</title>
        <authorList>
            <consortium name="The Broad Institute Genomics Platform"/>
            <consortium name="The Broad Institute Genome Sequencing Center for Infectious Disease"/>
            <person name="Wu L."/>
            <person name="Ma J."/>
        </authorList>
    </citation>
    <scope>NUCLEOTIDE SEQUENCE [LARGE SCALE GENOMIC DNA]</scope>
    <source>
        <strain evidence="3">JCM 4788</strain>
    </source>
</reference>
<accession>A0ABP3IWS4</accession>
<dbReference type="EMBL" id="BAAABX010000057">
    <property type="protein sequence ID" value="GAA0426777.1"/>
    <property type="molecule type" value="Genomic_DNA"/>
</dbReference>
<comment type="caution">
    <text evidence="2">The sequence shown here is derived from an EMBL/GenBank/DDBJ whole genome shotgun (WGS) entry which is preliminary data.</text>
</comment>
<dbReference type="HAMAP" id="MF_01483">
    <property type="entry name" value="RbpA"/>
    <property type="match status" value="1"/>
</dbReference>
<name>A0ABP3IWS4_9ACTN</name>
<dbReference type="Proteomes" id="UP001500879">
    <property type="component" value="Unassembled WGS sequence"/>
</dbReference>
<comment type="function">
    <text evidence="1">Binds to RNA polymerase (RNAP), stimulating transcription from principal, but not alternative sigma factor promoters.</text>
</comment>
<comment type="similarity">
    <text evidence="1">Belongs to the RNA polymerase-binding protein RbpA family.</text>
</comment>
<comment type="subunit">
    <text evidence="1">Forms a complex with the RNAP catalytic core and with free principal sigma factors.</text>
</comment>
<gene>
    <name evidence="1" type="primary">rbpA</name>
    <name evidence="2" type="ORF">GCM10010357_55440</name>
</gene>
<proteinExistence type="inferred from homology"/>
<organism evidence="2 3">
    <name type="scientific">Streptomyces luteireticuli</name>
    <dbReference type="NCBI Taxonomy" id="173858"/>
    <lineage>
        <taxon>Bacteria</taxon>
        <taxon>Bacillati</taxon>
        <taxon>Actinomycetota</taxon>
        <taxon>Actinomycetes</taxon>
        <taxon>Kitasatosporales</taxon>
        <taxon>Streptomycetaceae</taxon>
        <taxon>Streptomyces</taxon>
    </lineage>
</organism>
<sequence length="134" mass="15149">MGDKPGRHEFMSERALRGTRLVVTSYETDRGIDLAPRQAVEYACPNGHRFEMPFSVEAEIPPEWECKACGAVSLLVDGDGPEEKKGKPARTHWDMLMERRTREELEEVLAERLAVLRSGTMNIAVHPRDSRKSA</sequence>
<protein>
    <recommendedName>
        <fullName evidence="1">RNA polymerase-binding protein RbpA</fullName>
    </recommendedName>
</protein>
<dbReference type="Pfam" id="PF13397">
    <property type="entry name" value="RbpA"/>
    <property type="match status" value="1"/>
</dbReference>
<keyword evidence="1" id="KW-0805">Transcription regulation</keyword>
<feature type="binding site" evidence="1">
    <location>
        <position position="48"/>
    </location>
    <ligand>
        <name>Zn(2+)</name>
        <dbReference type="ChEBI" id="CHEBI:29105"/>
    </ligand>
</feature>
<keyword evidence="1" id="KW-0804">Transcription</keyword>
<keyword evidence="1" id="KW-0479">Metal-binding</keyword>
<dbReference type="InterPro" id="IPR038638">
    <property type="entry name" value="RbpA_sf"/>
</dbReference>
<evidence type="ECO:0000313" key="3">
    <source>
        <dbReference type="Proteomes" id="UP001500879"/>
    </source>
</evidence>
<evidence type="ECO:0000256" key="1">
    <source>
        <dbReference type="HAMAP-Rule" id="MF_01483"/>
    </source>
</evidence>
<keyword evidence="3" id="KW-1185">Reference proteome</keyword>
<feature type="binding site" evidence="1">
    <location>
        <position position="69"/>
    </location>
    <ligand>
        <name>Zn(2+)</name>
        <dbReference type="ChEBI" id="CHEBI:29105"/>
    </ligand>
</feature>
<evidence type="ECO:0000313" key="2">
    <source>
        <dbReference type="EMBL" id="GAA0426777.1"/>
    </source>
</evidence>
<feature type="binding site" evidence="1">
    <location>
        <position position="66"/>
    </location>
    <ligand>
        <name>Zn(2+)</name>
        <dbReference type="ChEBI" id="CHEBI:29105"/>
    </ligand>
</feature>
<comment type="cofactor">
    <cofactor evidence="1">
        <name>Zn(2+)</name>
        <dbReference type="ChEBI" id="CHEBI:29105"/>
    </cofactor>
    <text evidence="1">Bind 1 Zn(2+) per subunit.</text>
</comment>
<keyword evidence="1" id="KW-0862">Zinc</keyword>
<dbReference type="Gene3D" id="2.20.28.270">
    <property type="entry name" value="RNA polymerase-binding protein A"/>
    <property type="match status" value="1"/>
</dbReference>
<dbReference type="InterPro" id="IPR025182">
    <property type="entry name" value="RNApol-bd_RbpA"/>
</dbReference>